<evidence type="ECO:0000256" key="3">
    <source>
        <dbReference type="ARBA" id="ARBA00022692"/>
    </source>
</evidence>
<feature type="transmembrane region" description="Helical" evidence="6">
    <location>
        <begin position="12"/>
        <end position="31"/>
    </location>
</feature>
<evidence type="ECO:0000313" key="8">
    <source>
        <dbReference type="Proteomes" id="UP001595629"/>
    </source>
</evidence>
<organism evidence="7 8">
    <name type="scientific">Lutimaribacter marinistellae</name>
    <dbReference type="NCBI Taxonomy" id="1820329"/>
    <lineage>
        <taxon>Bacteria</taxon>
        <taxon>Pseudomonadati</taxon>
        <taxon>Pseudomonadota</taxon>
        <taxon>Alphaproteobacteria</taxon>
        <taxon>Rhodobacterales</taxon>
        <taxon>Roseobacteraceae</taxon>
        <taxon>Lutimaribacter</taxon>
    </lineage>
</organism>
<evidence type="ECO:0000256" key="6">
    <source>
        <dbReference type="SAM" id="Phobius"/>
    </source>
</evidence>
<reference evidence="8" key="1">
    <citation type="journal article" date="2019" name="Int. J. Syst. Evol. Microbiol.">
        <title>The Global Catalogue of Microorganisms (GCM) 10K type strain sequencing project: providing services to taxonomists for standard genome sequencing and annotation.</title>
        <authorList>
            <consortium name="The Broad Institute Genomics Platform"/>
            <consortium name="The Broad Institute Genome Sequencing Center for Infectious Disease"/>
            <person name="Wu L."/>
            <person name="Ma J."/>
        </authorList>
    </citation>
    <scope>NUCLEOTIDE SEQUENCE [LARGE SCALE GENOMIC DNA]</scope>
    <source>
        <strain evidence="8">KCTC 42911</strain>
    </source>
</reference>
<comment type="subcellular location">
    <subcellularLocation>
        <location evidence="1">Membrane</location>
        <topology evidence="1">Multi-pass membrane protein</topology>
    </subcellularLocation>
</comment>
<dbReference type="RefSeq" id="WP_386734532.1">
    <property type="nucleotide sequence ID" value="NZ_JBHRXI010000004.1"/>
</dbReference>
<gene>
    <name evidence="7" type="ORF">ACFORG_06295</name>
</gene>
<keyword evidence="8" id="KW-1185">Reference proteome</keyword>
<evidence type="ECO:0000256" key="5">
    <source>
        <dbReference type="ARBA" id="ARBA00023136"/>
    </source>
</evidence>
<dbReference type="EMBL" id="JBHRXI010000004">
    <property type="protein sequence ID" value="MFC3613363.1"/>
    <property type="molecule type" value="Genomic_DNA"/>
</dbReference>
<keyword evidence="5 6" id="KW-0472">Membrane</keyword>
<protein>
    <submittedName>
        <fullName evidence="7">Energy-coupling factor transporter transmembrane component T family protein</fullName>
    </submittedName>
</protein>
<comment type="similarity">
    <text evidence="2">Belongs to the CbiQ family.</text>
</comment>
<feature type="transmembrane region" description="Helical" evidence="6">
    <location>
        <begin position="66"/>
        <end position="82"/>
    </location>
</feature>
<evidence type="ECO:0000256" key="2">
    <source>
        <dbReference type="ARBA" id="ARBA00008564"/>
    </source>
</evidence>
<dbReference type="Proteomes" id="UP001595629">
    <property type="component" value="Unassembled WGS sequence"/>
</dbReference>
<dbReference type="CDD" id="cd16914">
    <property type="entry name" value="EcfT"/>
    <property type="match status" value="1"/>
</dbReference>
<evidence type="ECO:0000256" key="1">
    <source>
        <dbReference type="ARBA" id="ARBA00004141"/>
    </source>
</evidence>
<feature type="transmembrane region" description="Helical" evidence="6">
    <location>
        <begin position="88"/>
        <end position="106"/>
    </location>
</feature>
<name>A0ABV7TFZ1_9RHOB</name>
<feature type="transmembrane region" description="Helical" evidence="6">
    <location>
        <begin position="37"/>
        <end position="54"/>
    </location>
</feature>
<evidence type="ECO:0000256" key="4">
    <source>
        <dbReference type="ARBA" id="ARBA00022989"/>
    </source>
</evidence>
<accession>A0ABV7TFZ1</accession>
<sequence>MISLTSPVKTRAHTWPAGVKLGALCLATLILFIVQNLWAQLAIFCGVLIVLMLPGRSFLIAALKPLRLLWPFLVIVSLWHLWTGEIIAGAVILLRLVSAVLLANLVTMTTRLSDMIDVVHYLTHPLRRIGLQPRVLELSIALVIRLTPVLVLKGETLADAWRARSRRRPGWRIVLPFTLLALDDAEQVAEALQARGGFTSIKD</sequence>
<dbReference type="InterPro" id="IPR003339">
    <property type="entry name" value="ABC/ECF_trnsptr_transmembrane"/>
</dbReference>
<dbReference type="Pfam" id="PF02361">
    <property type="entry name" value="CbiQ"/>
    <property type="match status" value="1"/>
</dbReference>
<comment type="caution">
    <text evidence="7">The sequence shown here is derived from an EMBL/GenBank/DDBJ whole genome shotgun (WGS) entry which is preliminary data.</text>
</comment>
<proteinExistence type="inferred from homology"/>
<keyword evidence="3 6" id="KW-0812">Transmembrane</keyword>
<evidence type="ECO:0000313" key="7">
    <source>
        <dbReference type="EMBL" id="MFC3613363.1"/>
    </source>
</evidence>
<keyword evidence="4 6" id="KW-1133">Transmembrane helix</keyword>